<keyword evidence="2 3" id="KW-0067">ATP-binding</keyword>
<feature type="binding site" evidence="3">
    <location>
        <position position="45"/>
    </location>
    <ligand>
        <name>ATP</name>
        <dbReference type="ChEBI" id="CHEBI:30616"/>
    </ligand>
</feature>
<evidence type="ECO:0000256" key="2">
    <source>
        <dbReference type="ARBA" id="ARBA00022840"/>
    </source>
</evidence>
<dbReference type="InterPro" id="IPR051681">
    <property type="entry name" value="Ser/Thr_Kinases-Pseudokinases"/>
</dbReference>
<dbReference type="Pfam" id="PF00240">
    <property type="entry name" value="ubiquitin"/>
    <property type="match status" value="1"/>
</dbReference>
<dbReference type="GO" id="GO:0004672">
    <property type="term" value="F:protein kinase activity"/>
    <property type="evidence" value="ECO:0007669"/>
    <property type="project" value="InterPro"/>
</dbReference>
<dbReference type="RefSeq" id="XP_011407212.2">
    <property type="nucleotide sequence ID" value="XM_011408910.2"/>
</dbReference>
<evidence type="ECO:0000256" key="3">
    <source>
        <dbReference type="PROSITE-ProRule" id="PRU10141"/>
    </source>
</evidence>
<evidence type="ECO:0000313" key="6">
    <source>
        <dbReference type="EnsemblMetazoa" id="XP_011407212.2"/>
    </source>
</evidence>
<dbReference type="GO" id="GO:0005524">
    <property type="term" value="F:ATP binding"/>
    <property type="evidence" value="ECO:0007669"/>
    <property type="project" value="UniProtKB-UniRule"/>
</dbReference>
<dbReference type="PANTHER" id="PTHR44329">
    <property type="entry name" value="SERINE/THREONINE-PROTEIN KINASE TNNI3K-RELATED"/>
    <property type="match status" value="1"/>
</dbReference>
<reference evidence="6" key="2">
    <citation type="submission" date="2024-06" db="UniProtKB">
        <authorList>
            <consortium name="EnsemblMetazoa"/>
        </authorList>
    </citation>
    <scope>IDENTIFICATION</scope>
</reference>
<proteinExistence type="predicted"/>
<dbReference type="SUPFAM" id="SSF56112">
    <property type="entry name" value="Protein kinase-like (PK-like)"/>
    <property type="match status" value="1"/>
</dbReference>
<dbReference type="Gene3D" id="1.10.510.10">
    <property type="entry name" value="Transferase(Phosphotransferase) domain 1"/>
    <property type="match status" value="1"/>
</dbReference>
<dbReference type="GeneID" id="105314626"/>
<dbReference type="InterPro" id="IPR017441">
    <property type="entry name" value="Protein_kinase_ATP_BS"/>
</dbReference>
<protein>
    <recommendedName>
        <fullName evidence="8">Protein kinase domain-containing protein</fullName>
    </recommendedName>
</protein>
<dbReference type="KEGG" id="aqu:105314626"/>
<dbReference type="PROSITE" id="PS50011">
    <property type="entry name" value="PROTEIN_KINASE_DOM"/>
    <property type="match status" value="1"/>
</dbReference>
<dbReference type="Gene3D" id="3.10.20.90">
    <property type="entry name" value="Phosphatidylinositol 3-kinase Catalytic Subunit, Chain A, domain 1"/>
    <property type="match status" value="1"/>
</dbReference>
<dbReference type="InterPro" id="IPR000719">
    <property type="entry name" value="Prot_kinase_dom"/>
</dbReference>
<name>A0AAN0IR36_AMPQE</name>
<dbReference type="Proteomes" id="UP000007879">
    <property type="component" value="Unassembled WGS sequence"/>
</dbReference>
<keyword evidence="1 3" id="KW-0547">Nucleotide-binding</keyword>
<evidence type="ECO:0000259" key="4">
    <source>
        <dbReference type="PROSITE" id="PS50011"/>
    </source>
</evidence>
<dbReference type="EnsemblMetazoa" id="XM_011408910.2">
    <property type="protein sequence ID" value="XP_011407212.2"/>
    <property type="gene ID" value="LOC105314626"/>
</dbReference>
<dbReference type="InterPro" id="IPR011009">
    <property type="entry name" value="Kinase-like_dom_sf"/>
</dbReference>
<dbReference type="PROSITE" id="PS00107">
    <property type="entry name" value="PROTEIN_KINASE_ATP"/>
    <property type="match status" value="1"/>
</dbReference>
<reference evidence="7" key="1">
    <citation type="journal article" date="2010" name="Nature">
        <title>The Amphimedon queenslandica genome and the evolution of animal complexity.</title>
        <authorList>
            <person name="Srivastava M."/>
            <person name="Simakov O."/>
            <person name="Chapman J."/>
            <person name="Fahey B."/>
            <person name="Gauthier M.E."/>
            <person name="Mitros T."/>
            <person name="Richards G.S."/>
            <person name="Conaco C."/>
            <person name="Dacre M."/>
            <person name="Hellsten U."/>
            <person name="Larroux C."/>
            <person name="Putnam N.H."/>
            <person name="Stanke M."/>
            <person name="Adamska M."/>
            <person name="Darling A."/>
            <person name="Degnan S.M."/>
            <person name="Oakley T.H."/>
            <person name="Plachetzki D.C."/>
            <person name="Zhai Y."/>
            <person name="Adamski M."/>
            <person name="Calcino A."/>
            <person name="Cummins S.F."/>
            <person name="Goodstein D.M."/>
            <person name="Harris C."/>
            <person name="Jackson D.J."/>
            <person name="Leys S.P."/>
            <person name="Shu S."/>
            <person name="Woodcroft B.J."/>
            <person name="Vervoort M."/>
            <person name="Kosik K.S."/>
            <person name="Manning G."/>
            <person name="Degnan B.M."/>
            <person name="Rokhsar D.S."/>
        </authorList>
    </citation>
    <scope>NUCLEOTIDE SEQUENCE [LARGE SCALE GENOMIC DNA]</scope>
</reference>
<feature type="domain" description="Protein kinase" evidence="4">
    <location>
        <begin position="18"/>
        <end position="281"/>
    </location>
</feature>
<dbReference type="PROSITE" id="PS50053">
    <property type="entry name" value="UBIQUITIN_2"/>
    <property type="match status" value="1"/>
</dbReference>
<dbReference type="InterPro" id="IPR029071">
    <property type="entry name" value="Ubiquitin-like_domsf"/>
</dbReference>
<dbReference type="AlphaFoldDB" id="A0AAN0IR36"/>
<evidence type="ECO:0000259" key="5">
    <source>
        <dbReference type="PROSITE" id="PS50053"/>
    </source>
</evidence>
<evidence type="ECO:0000313" key="7">
    <source>
        <dbReference type="Proteomes" id="UP000007879"/>
    </source>
</evidence>
<evidence type="ECO:0008006" key="8">
    <source>
        <dbReference type="Google" id="ProtNLM"/>
    </source>
</evidence>
<organism evidence="6 7">
    <name type="scientific">Amphimedon queenslandica</name>
    <name type="common">Sponge</name>
    <dbReference type="NCBI Taxonomy" id="400682"/>
    <lineage>
        <taxon>Eukaryota</taxon>
        <taxon>Metazoa</taxon>
        <taxon>Porifera</taxon>
        <taxon>Demospongiae</taxon>
        <taxon>Heteroscleromorpha</taxon>
        <taxon>Haplosclerida</taxon>
        <taxon>Niphatidae</taxon>
        <taxon>Amphimedon</taxon>
    </lineage>
</organism>
<keyword evidence="7" id="KW-1185">Reference proteome</keyword>
<dbReference type="GO" id="GO:0097527">
    <property type="term" value="P:necroptotic signaling pathway"/>
    <property type="evidence" value="ECO:0007669"/>
    <property type="project" value="TreeGrafter"/>
</dbReference>
<dbReference type="SUPFAM" id="SSF54236">
    <property type="entry name" value="Ubiquitin-like"/>
    <property type="match status" value="1"/>
</dbReference>
<dbReference type="Pfam" id="PF00069">
    <property type="entry name" value="Pkinase"/>
    <property type="match status" value="1"/>
</dbReference>
<evidence type="ECO:0000256" key="1">
    <source>
        <dbReference type="ARBA" id="ARBA00022741"/>
    </source>
</evidence>
<dbReference type="InterPro" id="IPR000626">
    <property type="entry name" value="Ubiquitin-like_dom"/>
</dbReference>
<accession>A0AAN0IR36</accession>
<dbReference type="PANTHER" id="PTHR44329:SF298">
    <property type="entry name" value="MIXED LINEAGE KINASE DOMAIN-LIKE PROTEIN"/>
    <property type="match status" value="1"/>
</dbReference>
<dbReference type="CDD" id="cd17039">
    <property type="entry name" value="Ubl_ubiquitin_like"/>
    <property type="match status" value="1"/>
</dbReference>
<sequence length="371" mass="42396">MAAELQVKLQPLILQRVRVTRKELGRGSYGVVNELRVNGNQCAGKKLNDLLAMEDSLLSEFGNAIILHRQQHHPNIVKLLGVHYPSGSAPLPMLVMEYLPYSLLQLIEGRVAINKEAILLDVANGLDYLHLKRPPIIHRNIKASNILLTVGHNAKITDLSMSKFGDALKQHHYTTAPGNHFMMPPEALVHNPVYNKKLDVFSFGCLILHMFTGNIIVPTDQYEPKPHDPGSYVKISEWNRRAKYIKPVLDHRLIPVAMNCLQDDPFKRLNASDIIEIIIRLQLRPDRYAHLCGVHIVTILRTNFFCNISEDSFYETRIIELKDAITKLKGIPYEHIRLLYEGRQLADDMTFKDYKIEKFAKIYLSLRLIGS</sequence>
<feature type="domain" description="Ubiquitin-like" evidence="5">
    <location>
        <begin position="318"/>
        <end position="371"/>
    </location>
</feature>